<accession>A0A2G5SCD4</accession>
<evidence type="ECO:0000313" key="3">
    <source>
        <dbReference type="Proteomes" id="UP000230233"/>
    </source>
</evidence>
<protein>
    <submittedName>
        <fullName evidence="2">Uncharacterized protein</fullName>
    </submittedName>
</protein>
<feature type="compositionally biased region" description="Acidic residues" evidence="1">
    <location>
        <begin position="32"/>
        <end position="49"/>
    </location>
</feature>
<keyword evidence="3" id="KW-1185">Reference proteome</keyword>
<organism evidence="2 3">
    <name type="scientific">Caenorhabditis nigoni</name>
    <dbReference type="NCBI Taxonomy" id="1611254"/>
    <lineage>
        <taxon>Eukaryota</taxon>
        <taxon>Metazoa</taxon>
        <taxon>Ecdysozoa</taxon>
        <taxon>Nematoda</taxon>
        <taxon>Chromadorea</taxon>
        <taxon>Rhabditida</taxon>
        <taxon>Rhabditina</taxon>
        <taxon>Rhabditomorpha</taxon>
        <taxon>Rhabditoidea</taxon>
        <taxon>Rhabditidae</taxon>
        <taxon>Peloderinae</taxon>
        <taxon>Caenorhabditis</taxon>
    </lineage>
</organism>
<dbReference type="Proteomes" id="UP000230233">
    <property type="component" value="Unassembled WGS sequence"/>
</dbReference>
<dbReference type="AlphaFoldDB" id="A0A2G5SCD4"/>
<evidence type="ECO:0000256" key="1">
    <source>
        <dbReference type="SAM" id="MobiDB-lite"/>
    </source>
</evidence>
<gene>
    <name evidence="2" type="ORF">B9Z55_028342</name>
</gene>
<name>A0A2G5SCD4_9PELO</name>
<evidence type="ECO:0000313" key="2">
    <source>
        <dbReference type="EMBL" id="PIC12572.1"/>
    </source>
</evidence>
<feature type="region of interest" description="Disordered" evidence="1">
    <location>
        <begin position="145"/>
        <end position="174"/>
    </location>
</feature>
<reference evidence="3" key="1">
    <citation type="submission" date="2017-10" db="EMBL/GenBank/DDBJ databases">
        <title>Rapid genome shrinkage in a self-fertile nematode reveals novel sperm competition proteins.</title>
        <authorList>
            <person name="Yin D."/>
            <person name="Schwarz E.M."/>
            <person name="Thomas C.G."/>
            <person name="Felde R.L."/>
            <person name="Korf I.F."/>
            <person name="Cutter A.D."/>
            <person name="Schartner C.M."/>
            <person name="Ralston E.J."/>
            <person name="Meyer B.J."/>
            <person name="Haag E.S."/>
        </authorList>
    </citation>
    <scope>NUCLEOTIDE SEQUENCE [LARGE SCALE GENOMIC DNA]</scope>
    <source>
        <strain evidence="3">JU1422</strain>
    </source>
</reference>
<proteinExistence type="predicted"/>
<comment type="caution">
    <text evidence="2">The sequence shown here is derived from an EMBL/GenBank/DDBJ whole genome shotgun (WGS) entry which is preliminary data.</text>
</comment>
<feature type="region of interest" description="Disordered" evidence="1">
    <location>
        <begin position="380"/>
        <end position="405"/>
    </location>
</feature>
<feature type="region of interest" description="Disordered" evidence="1">
    <location>
        <begin position="1"/>
        <end position="50"/>
    </location>
</feature>
<sequence length="405" mass="46172">MEKEAEEVVHGNIVHHPAVVTVPQESHQQDGAEMEGGESEGEEEQEEVDAQNWQRLLRSFKGQYPFASQPPSLVSQQSIHPQMPFPHWPPYSIIPQHQQIHANQLPHFTRAAPLASNNCGSFGGFGGFPGFGAHFGNSNIPGSASTLQASSSMKIPKRPTPKRKTKTKGDLEKERRCGERCTNVEVEHIPNRAQKTITKGTIEKFAEFVNKLLMMEPSAEDMYWNSKYLFIHLFFNMNNEAASTKTLLLSTFQDYWMVIGWKTTVRTDKQLESEKAARKLDSEAKAEIGKLNEAQLTELNRLKEQNTQEQELRNQLNSNYIEMEMARNKSEEEKEAFKRELEKSKTELIAKENELKMIMEYEKNEAEKALARYAKFQNMLKRKNADNDEEQDAAKKRSLGGPGTL</sequence>
<feature type="compositionally biased region" description="Basic residues" evidence="1">
    <location>
        <begin position="155"/>
        <end position="166"/>
    </location>
</feature>
<dbReference type="EMBL" id="PDUG01000021">
    <property type="protein sequence ID" value="PIC12572.1"/>
    <property type="molecule type" value="Genomic_DNA"/>
</dbReference>